<keyword evidence="1" id="KW-0812">Transmembrane</keyword>
<keyword evidence="3" id="KW-1185">Reference proteome</keyword>
<name>A0A4R8LSV9_9BACL</name>
<dbReference type="AlphaFoldDB" id="A0A4R8LSV9"/>
<gene>
    <name evidence="2" type="ORF">C7445_102314</name>
</gene>
<feature type="transmembrane region" description="Helical" evidence="1">
    <location>
        <begin position="75"/>
        <end position="91"/>
    </location>
</feature>
<protein>
    <submittedName>
        <fullName evidence="2">Uncharacterized protein</fullName>
    </submittedName>
</protein>
<feature type="transmembrane region" description="Helical" evidence="1">
    <location>
        <begin position="42"/>
        <end position="63"/>
    </location>
</feature>
<proteinExistence type="predicted"/>
<sequence length="185" mass="20376">MQVSLYDLAPLVAALGLWPPIAPGMMRLLYRIVAFATLAQVTILRGCIPELSVYVVVLALVIIRGIQEMKEQQHVSWYGVVLGVIAGSLAWEWQRFVPFARPFGLSDSCFAAICTALFVGFLADMDEAIWTWSVAFVAMNLLCLAFGEGPNLIFTFWAVEAGLQGCIVIRRQVFANRAQKFNSGG</sequence>
<organism evidence="2 3">
    <name type="scientific">Alicyclobacillus sacchari</name>
    <dbReference type="NCBI Taxonomy" id="392010"/>
    <lineage>
        <taxon>Bacteria</taxon>
        <taxon>Bacillati</taxon>
        <taxon>Bacillota</taxon>
        <taxon>Bacilli</taxon>
        <taxon>Bacillales</taxon>
        <taxon>Alicyclobacillaceae</taxon>
        <taxon>Alicyclobacillus</taxon>
    </lineage>
</organism>
<comment type="caution">
    <text evidence="2">The sequence shown here is derived from an EMBL/GenBank/DDBJ whole genome shotgun (WGS) entry which is preliminary data.</text>
</comment>
<evidence type="ECO:0000313" key="3">
    <source>
        <dbReference type="Proteomes" id="UP000294581"/>
    </source>
</evidence>
<dbReference type="Proteomes" id="UP000294581">
    <property type="component" value="Unassembled WGS sequence"/>
</dbReference>
<keyword evidence="1" id="KW-1133">Transmembrane helix</keyword>
<feature type="transmembrane region" description="Helical" evidence="1">
    <location>
        <begin position="129"/>
        <end position="147"/>
    </location>
</feature>
<dbReference type="EMBL" id="SORF01000002">
    <property type="protein sequence ID" value="TDY50753.1"/>
    <property type="molecule type" value="Genomic_DNA"/>
</dbReference>
<evidence type="ECO:0000256" key="1">
    <source>
        <dbReference type="SAM" id="Phobius"/>
    </source>
</evidence>
<feature type="transmembrane region" description="Helical" evidence="1">
    <location>
        <begin position="12"/>
        <end position="30"/>
    </location>
</feature>
<evidence type="ECO:0000313" key="2">
    <source>
        <dbReference type="EMBL" id="TDY50753.1"/>
    </source>
</evidence>
<reference evidence="2 3" key="1">
    <citation type="submission" date="2019-03" db="EMBL/GenBank/DDBJ databases">
        <title>Genomic Encyclopedia of Type Strains, Phase IV (KMG-IV): sequencing the most valuable type-strain genomes for metagenomic binning, comparative biology and taxonomic classification.</title>
        <authorList>
            <person name="Goeker M."/>
        </authorList>
    </citation>
    <scope>NUCLEOTIDE SEQUENCE [LARGE SCALE GENOMIC DNA]</scope>
    <source>
        <strain evidence="2 3">DSM 17974</strain>
    </source>
</reference>
<accession>A0A4R8LSV9</accession>
<dbReference type="OrthoDB" id="9921837at2"/>
<dbReference type="RefSeq" id="WP_134158670.1">
    <property type="nucleotide sequence ID" value="NZ_BSUS01000001.1"/>
</dbReference>
<feature type="transmembrane region" description="Helical" evidence="1">
    <location>
        <begin position="103"/>
        <end position="123"/>
    </location>
</feature>
<keyword evidence="1" id="KW-0472">Membrane</keyword>